<comment type="caution">
    <text evidence="5">The sequence shown here is derived from an EMBL/GenBank/DDBJ whole genome shotgun (WGS) entry which is preliminary data.</text>
</comment>
<dbReference type="InterPro" id="IPR000182">
    <property type="entry name" value="GNAT_dom"/>
</dbReference>
<dbReference type="PANTHER" id="PTHR43877:SF1">
    <property type="entry name" value="ACETYLTRANSFERASE"/>
    <property type="match status" value="1"/>
</dbReference>
<accession>A0A246BFX2</accession>
<dbReference type="GO" id="GO:0016747">
    <property type="term" value="F:acyltransferase activity, transferring groups other than amino-acyl groups"/>
    <property type="evidence" value="ECO:0007669"/>
    <property type="project" value="InterPro"/>
</dbReference>
<dbReference type="PANTHER" id="PTHR43877">
    <property type="entry name" value="AMINOALKYLPHOSPHONATE N-ACETYLTRANSFERASE-RELATED-RELATED"/>
    <property type="match status" value="1"/>
</dbReference>
<dbReference type="SUPFAM" id="SSF55729">
    <property type="entry name" value="Acyl-CoA N-acyltransferases (Nat)"/>
    <property type="match status" value="2"/>
</dbReference>
<dbReference type="PROSITE" id="PS51186">
    <property type="entry name" value="GNAT"/>
    <property type="match status" value="2"/>
</dbReference>
<evidence type="ECO:0000256" key="3">
    <source>
        <dbReference type="SAM" id="MobiDB-lite"/>
    </source>
</evidence>
<feature type="region of interest" description="Disordered" evidence="3">
    <location>
        <begin position="1"/>
        <end position="20"/>
    </location>
</feature>
<protein>
    <recommendedName>
        <fullName evidence="4">N-acetyltransferase domain-containing protein</fullName>
    </recommendedName>
</protein>
<evidence type="ECO:0000313" key="6">
    <source>
        <dbReference type="Proteomes" id="UP000197208"/>
    </source>
</evidence>
<dbReference type="Pfam" id="PF00583">
    <property type="entry name" value="Acetyltransf_1"/>
    <property type="match status" value="2"/>
</dbReference>
<proteinExistence type="predicted"/>
<evidence type="ECO:0000313" key="5">
    <source>
        <dbReference type="EMBL" id="OWL94070.1"/>
    </source>
</evidence>
<feature type="domain" description="N-acetyltransferase" evidence="4">
    <location>
        <begin position="174"/>
        <end position="314"/>
    </location>
</feature>
<gene>
    <name evidence="5" type="ORF">CBQ26_17105</name>
</gene>
<sequence>MAYPTDSRRAHTPAHSEHMHIRSPEPVDAYAATLLLNSTQEPHFHTTAAQLRTSWDRHPTRTLVVGEPGQPRGLLTRWAPDFHPTHLWIGLHLHPDHRADDTAPTLLHAARDAARAQGLTHLWLSVREDYLSTAPDLTTLGLREVHRTFGGGLHLRDWTDPTPDLRRALENRGYHFTPAQPHADDPRLHDLYTRTRDHKVTAAPTIPAASPTLADEDTLWDAAHLAWQGEELIGISLPETSRLNARNAVLTVAPDHRRRGVGRALLALTARALQNQGITFLNTAGSATDRAYLRALRQVGANIEPDWIAWEGPC</sequence>
<dbReference type="Proteomes" id="UP000197208">
    <property type="component" value="Unassembled WGS sequence"/>
</dbReference>
<evidence type="ECO:0000259" key="4">
    <source>
        <dbReference type="PROSITE" id="PS51186"/>
    </source>
</evidence>
<dbReference type="AlphaFoldDB" id="A0A246BFX2"/>
<dbReference type="InterPro" id="IPR050832">
    <property type="entry name" value="Bact_Acetyltransf"/>
</dbReference>
<reference evidence="5 6" key="1">
    <citation type="submission" date="2017-05" db="EMBL/GenBank/DDBJ databases">
        <title>De novo genome assembly of Deniococcus indicus strain DR1.</title>
        <authorList>
            <person name="Chauhan D."/>
            <person name="Yennamalli R.M."/>
            <person name="Priyadarshini R."/>
        </authorList>
    </citation>
    <scope>NUCLEOTIDE SEQUENCE [LARGE SCALE GENOMIC DNA]</scope>
    <source>
        <strain evidence="5 6">DR1</strain>
    </source>
</reference>
<evidence type="ECO:0000256" key="1">
    <source>
        <dbReference type="ARBA" id="ARBA00022679"/>
    </source>
</evidence>
<keyword evidence="1" id="KW-0808">Transferase</keyword>
<dbReference type="Gene3D" id="3.40.630.30">
    <property type="match status" value="1"/>
</dbReference>
<organism evidence="5 6">
    <name type="scientific">Deinococcus indicus</name>
    <dbReference type="NCBI Taxonomy" id="223556"/>
    <lineage>
        <taxon>Bacteria</taxon>
        <taxon>Thermotogati</taxon>
        <taxon>Deinococcota</taxon>
        <taxon>Deinococci</taxon>
        <taxon>Deinococcales</taxon>
        <taxon>Deinococcaceae</taxon>
        <taxon>Deinococcus</taxon>
    </lineage>
</organism>
<dbReference type="EMBL" id="NHMK01000029">
    <property type="protein sequence ID" value="OWL94070.1"/>
    <property type="molecule type" value="Genomic_DNA"/>
</dbReference>
<dbReference type="InterPro" id="IPR016181">
    <property type="entry name" value="Acyl_CoA_acyltransferase"/>
</dbReference>
<evidence type="ECO:0000256" key="2">
    <source>
        <dbReference type="ARBA" id="ARBA00023315"/>
    </source>
</evidence>
<keyword evidence="6" id="KW-1185">Reference proteome</keyword>
<feature type="domain" description="N-acetyltransferase" evidence="4">
    <location>
        <begin position="19"/>
        <end position="163"/>
    </location>
</feature>
<keyword evidence="2" id="KW-0012">Acyltransferase</keyword>
<name>A0A246BFX2_9DEIO</name>